<evidence type="ECO:0000313" key="2">
    <source>
        <dbReference type="Proteomes" id="UP000199679"/>
    </source>
</evidence>
<dbReference type="Proteomes" id="UP000199679">
    <property type="component" value="Chromosome I"/>
</dbReference>
<sequence>MHFKLTEEIIKLSVSKYWEIAKNEWDFDYAYQSEEFQTCLCGHYPIKNICVIKNDKNGNETEVGNCCINKFLGIEKGNKIFDSINRLKDDISKSLSAEVLEYLFEKNVITEFEYEFYSDTLRKRVLSEKQMSIREKINKKFLDFTSYETNTFLNRINMVLKWSEDNKWFDRKFVDSLKRDCERKGTLSEKQSSALENIIKKMKIQ</sequence>
<name>A0A1H2C8F4_MUCMA</name>
<accession>A0A1H2C8F4</accession>
<dbReference type="RefSeq" id="WP_091379118.1">
    <property type="nucleotide sequence ID" value="NZ_LT629740.1"/>
</dbReference>
<protein>
    <submittedName>
        <fullName evidence="1">Uncharacterized protein</fullName>
    </submittedName>
</protein>
<reference evidence="1 2" key="1">
    <citation type="submission" date="2016-10" db="EMBL/GenBank/DDBJ databases">
        <authorList>
            <person name="de Groot N.N."/>
        </authorList>
    </citation>
    <scope>NUCLEOTIDE SEQUENCE [LARGE SCALE GENOMIC DNA]</scope>
    <source>
        <strain evidence="1 2">MP1X4</strain>
    </source>
</reference>
<dbReference type="OrthoDB" id="2318182at2"/>
<dbReference type="EMBL" id="LT629740">
    <property type="protein sequence ID" value="SDT66750.1"/>
    <property type="molecule type" value="Genomic_DNA"/>
</dbReference>
<proteinExistence type="predicted"/>
<organism evidence="1 2">
    <name type="scientific">Mucilaginibacter mallensis</name>
    <dbReference type="NCBI Taxonomy" id="652787"/>
    <lineage>
        <taxon>Bacteria</taxon>
        <taxon>Pseudomonadati</taxon>
        <taxon>Bacteroidota</taxon>
        <taxon>Sphingobacteriia</taxon>
        <taxon>Sphingobacteriales</taxon>
        <taxon>Sphingobacteriaceae</taxon>
        <taxon>Mucilaginibacter</taxon>
    </lineage>
</organism>
<evidence type="ECO:0000313" key="1">
    <source>
        <dbReference type="EMBL" id="SDT66750.1"/>
    </source>
</evidence>
<keyword evidence="2" id="KW-1185">Reference proteome</keyword>
<dbReference type="STRING" id="652787.SAMN05216490_4729"/>
<dbReference type="AlphaFoldDB" id="A0A1H2C8F4"/>
<gene>
    <name evidence="1" type="ORF">SAMN05216490_4729</name>
</gene>